<dbReference type="SMART" id="SM00116">
    <property type="entry name" value="CBS"/>
    <property type="match status" value="2"/>
</dbReference>
<dbReference type="PANTHER" id="PTHR43080:SF2">
    <property type="entry name" value="CBS DOMAIN-CONTAINING PROTEIN"/>
    <property type="match status" value="1"/>
</dbReference>
<feature type="domain" description="CBS" evidence="3">
    <location>
        <begin position="106"/>
        <end position="163"/>
    </location>
</feature>
<gene>
    <name evidence="4" type="ORF">OV079_27565</name>
</gene>
<sequence length="205" mass="22081">MQFTRAAEERRCSDAYGRRARGTALADAPDAMSRPIVRQFMSPSPVIIDGGLTLSDAATRMFQIHARHLPVYTSGHLIGILSDRDIAQMAGWRGIDPDKCTAEQACSPNPYVCDPEAPLEEVVQTMVDHKYGAALVMRDGALLGILTVVDVLQALVGLLRRDETQRSDPQHEWTVIAVGRSSAIVVGERGAADSAEDARPSAAGT</sequence>
<evidence type="ECO:0000259" key="3">
    <source>
        <dbReference type="PROSITE" id="PS51371"/>
    </source>
</evidence>
<dbReference type="PANTHER" id="PTHR43080">
    <property type="entry name" value="CBS DOMAIN-CONTAINING PROTEIN CBSX3, MITOCHONDRIAL"/>
    <property type="match status" value="1"/>
</dbReference>
<dbReference type="InterPro" id="IPR046342">
    <property type="entry name" value="CBS_dom_sf"/>
</dbReference>
<dbReference type="Pfam" id="PF00571">
    <property type="entry name" value="CBS"/>
    <property type="match status" value="2"/>
</dbReference>
<comment type="caution">
    <text evidence="4">The sequence shown here is derived from an EMBL/GenBank/DDBJ whole genome shotgun (WGS) entry which is preliminary data.</text>
</comment>
<organism evidence="4 5">
    <name type="scientific">Nannocystis pusilla</name>
    <dbReference type="NCBI Taxonomy" id="889268"/>
    <lineage>
        <taxon>Bacteria</taxon>
        <taxon>Pseudomonadati</taxon>
        <taxon>Myxococcota</taxon>
        <taxon>Polyangia</taxon>
        <taxon>Nannocystales</taxon>
        <taxon>Nannocystaceae</taxon>
        <taxon>Nannocystis</taxon>
    </lineage>
</organism>
<dbReference type="InterPro" id="IPR000644">
    <property type="entry name" value="CBS_dom"/>
</dbReference>
<dbReference type="SUPFAM" id="SSF54631">
    <property type="entry name" value="CBS-domain pair"/>
    <property type="match status" value="1"/>
</dbReference>
<feature type="domain" description="CBS" evidence="3">
    <location>
        <begin position="41"/>
        <end position="97"/>
    </location>
</feature>
<dbReference type="Gene3D" id="3.10.580.10">
    <property type="entry name" value="CBS-domain"/>
    <property type="match status" value="1"/>
</dbReference>
<evidence type="ECO:0000313" key="5">
    <source>
        <dbReference type="Proteomes" id="UP001150924"/>
    </source>
</evidence>
<accession>A0A9X3ES04</accession>
<protein>
    <submittedName>
        <fullName evidence="4">CBS domain-containing protein</fullName>
    </submittedName>
</protein>
<proteinExistence type="predicted"/>
<name>A0A9X3ES04_9BACT</name>
<keyword evidence="5" id="KW-1185">Reference proteome</keyword>
<dbReference type="RefSeq" id="WP_267771918.1">
    <property type="nucleotide sequence ID" value="NZ_JAPNKE010000002.1"/>
</dbReference>
<dbReference type="PROSITE" id="PS51371">
    <property type="entry name" value="CBS"/>
    <property type="match status" value="2"/>
</dbReference>
<evidence type="ECO:0000313" key="4">
    <source>
        <dbReference type="EMBL" id="MCY1009259.1"/>
    </source>
</evidence>
<reference evidence="4" key="1">
    <citation type="submission" date="2022-11" db="EMBL/GenBank/DDBJ databases">
        <title>Minimal conservation of predation-associated metabolite biosynthetic gene clusters underscores biosynthetic potential of Myxococcota including descriptions for ten novel species: Archangium lansinium sp. nov., Myxococcus landrumus sp. nov., Nannocystis bai.</title>
        <authorList>
            <person name="Ahearne A."/>
            <person name="Stevens C."/>
            <person name="Phillips K."/>
        </authorList>
    </citation>
    <scope>NUCLEOTIDE SEQUENCE</scope>
    <source>
        <strain evidence="4">Na p29</strain>
    </source>
</reference>
<dbReference type="InterPro" id="IPR051257">
    <property type="entry name" value="Diverse_CBS-Domain"/>
</dbReference>
<evidence type="ECO:0000256" key="1">
    <source>
        <dbReference type="ARBA" id="ARBA00023122"/>
    </source>
</evidence>
<evidence type="ECO:0000256" key="2">
    <source>
        <dbReference type="PROSITE-ProRule" id="PRU00703"/>
    </source>
</evidence>
<dbReference type="Proteomes" id="UP001150924">
    <property type="component" value="Unassembled WGS sequence"/>
</dbReference>
<keyword evidence="1 2" id="KW-0129">CBS domain</keyword>
<dbReference type="EMBL" id="JAPNKE010000002">
    <property type="protein sequence ID" value="MCY1009259.1"/>
    <property type="molecule type" value="Genomic_DNA"/>
</dbReference>
<dbReference type="AlphaFoldDB" id="A0A9X3ES04"/>